<dbReference type="Proteomes" id="UP000324143">
    <property type="component" value="Unassembled WGS sequence"/>
</dbReference>
<dbReference type="SUPFAM" id="SSF54534">
    <property type="entry name" value="FKBP-like"/>
    <property type="match status" value="1"/>
</dbReference>
<evidence type="ECO:0000256" key="5">
    <source>
        <dbReference type="ARBA" id="ARBA00023235"/>
    </source>
</evidence>
<dbReference type="PANTHER" id="PTHR47245:SF1">
    <property type="entry name" value="FOLDASE PROTEIN PRSA"/>
    <property type="match status" value="1"/>
</dbReference>
<keyword evidence="10" id="KW-1185">Reference proteome</keyword>
<reference evidence="9" key="1">
    <citation type="submission" date="2019-08" db="EMBL/GenBank/DDBJ databases">
        <title>Genomic characterization of a novel candidate phylum (ARYD3) from a high temperature, high salinity tertiary oil reservoir in north central Oklahoma, USA.</title>
        <authorList>
            <person name="Youssef N.H."/>
            <person name="Yadav A."/>
            <person name="Elshahed M.S."/>
        </authorList>
    </citation>
    <scope>NUCLEOTIDE SEQUENCE [LARGE SCALE GENOMIC DNA]</scope>
    <source>
        <strain evidence="9">ARYD3</strain>
    </source>
</reference>
<keyword evidence="5 6" id="KW-0413">Isomerase</keyword>
<sequence>MRKILVFVMASLLFISCAKKVEVANVGDQRIFEKDIEAKMQELNQGVIKQYGEKEVKKRILDSLITRILLLRDLKDKDYDKNEEIIDSWENMKEDYKLSYFTNKYIKNKADIDQDKLKEEYEQRKEQFKIPEKIKASHILIKSGEKRTDEEAKKKINEIKDKIKKDGSNFKELAKEYSEGPSAKKGGDLGYFSRGRMVKSFEDKAFSLKKGEFTQEPVKTKFGYHLIYVEDHQKGGYKKFKEVADSLKGETYREMLKEEYGLNIKNDGLTAGDENAVVASVEKLNLEYTLSDYKKELANYMDNKRASRILNNPKAASNTLEQILMRKIYEDKMKELDIYSSENYREYMNDQKDEFLVNSYVQNEVIGEVNVTDKEVDQYISYLKNRKDGVSNITEQQKRSLKQRIARTKQIRQYRSYVDQLKSKANINIKDKYKDNQSNQN</sequence>
<gene>
    <name evidence="9" type="ORF">FXF47_06355</name>
</gene>
<dbReference type="AlphaFoldDB" id="A0A5D0MF57"/>
<keyword evidence="3 7" id="KW-0732">Signal</keyword>
<evidence type="ECO:0000256" key="2">
    <source>
        <dbReference type="ARBA" id="ARBA00013194"/>
    </source>
</evidence>
<dbReference type="InterPro" id="IPR027304">
    <property type="entry name" value="Trigger_fact/SurA_dom_sf"/>
</dbReference>
<accession>A0A5D0MF57</accession>
<dbReference type="GO" id="GO:0003755">
    <property type="term" value="F:peptidyl-prolyl cis-trans isomerase activity"/>
    <property type="evidence" value="ECO:0007669"/>
    <property type="project" value="UniProtKB-KW"/>
</dbReference>
<dbReference type="Gene3D" id="6.10.140.970">
    <property type="match status" value="1"/>
</dbReference>
<dbReference type="SUPFAM" id="SSF109998">
    <property type="entry name" value="Triger factor/SurA peptide-binding domain-like"/>
    <property type="match status" value="1"/>
</dbReference>
<evidence type="ECO:0000313" key="9">
    <source>
        <dbReference type="EMBL" id="TYB31042.1"/>
    </source>
</evidence>
<proteinExistence type="predicted"/>
<feature type="domain" description="PpiC" evidence="8">
    <location>
        <begin position="131"/>
        <end position="231"/>
    </location>
</feature>
<evidence type="ECO:0000256" key="4">
    <source>
        <dbReference type="ARBA" id="ARBA00023110"/>
    </source>
</evidence>
<feature type="chain" id="PRO_5022849977" description="peptidylprolyl isomerase" evidence="7">
    <location>
        <begin position="21"/>
        <end position="441"/>
    </location>
</feature>
<organism evidence="9 10">
    <name type="scientific">Candidatus Mcinerneyibacterium aminivorans</name>
    <dbReference type="NCBI Taxonomy" id="2703815"/>
    <lineage>
        <taxon>Bacteria</taxon>
        <taxon>Candidatus Macinerneyibacteriota</taxon>
        <taxon>Candidatus Mcinerneyibacteria</taxon>
        <taxon>Candidatus Mcinerneyibacteriales</taxon>
        <taxon>Candidatus Mcinerneyibacteriaceae</taxon>
        <taxon>Candidatus Mcinerneyibacterium</taxon>
    </lineage>
</organism>
<evidence type="ECO:0000256" key="3">
    <source>
        <dbReference type="ARBA" id="ARBA00022729"/>
    </source>
</evidence>
<evidence type="ECO:0000259" key="8">
    <source>
        <dbReference type="PROSITE" id="PS50198"/>
    </source>
</evidence>
<dbReference type="InterPro" id="IPR050245">
    <property type="entry name" value="PrsA_foldase"/>
</dbReference>
<keyword evidence="4 6" id="KW-0697">Rotamase</keyword>
<dbReference type="PANTHER" id="PTHR47245">
    <property type="entry name" value="PEPTIDYLPROLYL ISOMERASE"/>
    <property type="match status" value="1"/>
</dbReference>
<dbReference type="InterPro" id="IPR046357">
    <property type="entry name" value="PPIase_dom_sf"/>
</dbReference>
<dbReference type="Gene3D" id="1.10.8.1040">
    <property type="match status" value="1"/>
</dbReference>
<dbReference type="EC" id="5.2.1.8" evidence="2"/>
<evidence type="ECO:0000256" key="6">
    <source>
        <dbReference type="PROSITE-ProRule" id="PRU00278"/>
    </source>
</evidence>
<evidence type="ECO:0000313" key="10">
    <source>
        <dbReference type="Proteomes" id="UP000324143"/>
    </source>
</evidence>
<comment type="caution">
    <text evidence="9">The sequence shown here is derived from an EMBL/GenBank/DDBJ whole genome shotgun (WGS) entry which is preliminary data.</text>
</comment>
<dbReference type="PROSITE" id="PS50198">
    <property type="entry name" value="PPIC_PPIASE_2"/>
    <property type="match status" value="1"/>
</dbReference>
<dbReference type="Pfam" id="PF13616">
    <property type="entry name" value="Rotamase_3"/>
    <property type="match status" value="1"/>
</dbReference>
<evidence type="ECO:0000256" key="7">
    <source>
        <dbReference type="SAM" id="SignalP"/>
    </source>
</evidence>
<protein>
    <recommendedName>
        <fullName evidence="2">peptidylprolyl isomerase</fullName>
        <ecNumber evidence="2">5.2.1.8</ecNumber>
    </recommendedName>
</protein>
<feature type="signal peptide" evidence="7">
    <location>
        <begin position="1"/>
        <end position="20"/>
    </location>
</feature>
<dbReference type="Gene3D" id="3.10.50.40">
    <property type="match status" value="1"/>
</dbReference>
<dbReference type="PROSITE" id="PS51257">
    <property type="entry name" value="PROKAR_LIPOPROTEIN"/>
    <property type="match status" value="1"/>
</dbReference>
<dbReference type="EMBL" id="VSIX01000058">
    <property type="protein sequence ID" value="TYB31042.1"/>
    <property type="molecule type" value="Genomic_DNA"/>
</dbReference>
<comment type="catalytic activity">
    <reaction evidence="1">
        <text>[protein]-peptidylproline (omega=180) = [protein]-peptidylproline (omega=0)</text>
        <dbReference type="Rhea" id="RHEA:16237"/>
        <dbReference type="Rhea" id="RHEA-COMP:10747"/>
        <dbReference type="Rhea" id="RHEA-COMP:10748"/>
        <dbReference type="ChEBI" id="CHEBI:83833"/>
        <dbReference type="ChEBI" id="CHEBI:83834"/>
        <dbReference type="EC" id="5.2.1.8"/>
    </reaction>
</comment>
<evidence type="ECO:0000256" key="1">
    <source>
        <dbReference type="ARBA" id="ARBA00000971"/>
    </source>
</evidence>
<name>A0A5D0MF57_9BACT</name>
<dbReference type="InterPro" id="IPR000297">
    <property type="entry name" value="PPIase_PpiC"/>
</dbReference>